<evidence type="ECO:0000256" key="3">
    <source>
        <dbReference type="ARBA" id="ARBA00022603"/>
    </source>
</evidence>
<evidence type="ECO:0000256" key="8">
    <source>
        <dbReference type="ARBA" id="ARBA00023136"/>
    </source>
</evidence>
<protein>
    <submittedName>
        <fullName evidence="13">Putative pectin methyltransferase QUA2 isoform X1</fullName>
    </submittedName>
</protein>
<evidence type="ECO:0000313" key="13">
    <source>
        <dbReference type="EMBL" id="KAA3454279.1"/>
    </source>
</evidence>
<feature type="region of interest" description="Disordered" evidence="11">
    <location>
        <begin position="76"/>
        <end position="96"/>
    </location>
</feature>
<evidence type="ECO:0000256" key="9">
    <source>
        <dbReference type="ARBA" id="ARBA00023180"/>
    </source>
</evidence>
<evidence type="ECO:0000256" key="10">
    <source>
        <dbReference type="ARBA" id="ARBA00037847"/>
    </source>
</evidence>
<dbReference type="InterPro" id="IPR029063">
    <property type="entry name" value="SAM-dependent_MTases_sf"/>
</dbReference>
<proteinExistence type="inferred from homology"/>
<dbReference type="PANTHER" id="PTHR10108">
    <property type="entry name" value="SAM-DEPENDENT METHYLTRANSFERASE"/>
    <property type="match status" value="1"/>
</dbReference>
<dbReference type="PANTHER" id="PTHR10108:SF899">
    <property type="entry name" value="PECTIN METHYLTRANSFERASE QUA2-RELATED"/>
    <property type="match status" value="1"/>
</dbReference>
<comment type="caution">
    <text evidence="13">The sequence shown here is derived from an EMBL/GenBank/DDBJ whole genome shotgun (WGS) entry which is preliminary data.</text>
</comment>
<dbReference type="GO" id="GO:0016020">
    <property type="term" value="C:membrane"/>
    <property type="evidence" value="ECO:0007669"/>
    <property type="project" value="UniProtKB-SubCell"/>
</dbReference>
<keyword evidence="3 13" id="KW-0489">Methyltransferase</keyword>
<reference evidence="14" key="1">
    <citation type="journal article" date="2019" name="Plant Biotechnol. J.">
        <title>Genome sequencing of the Australian wild diploid species Gossypium australe highlights disease resistance and delayed gland morphogenesis.</title>
        <authorList>
            <person name="Cai Y."/>
            <person name="Cai X."/>
            <person name="Wang Q."/>
            <person name="Wang P."/>
            <person name="Zhang Y."/>
            <person name="Cai C."/>
            <person name="Xu Y."/>
            <person name="Wang K."/>
            <person name="Zhou Z."/>
            <person name="Wang C."/>
            <person name="Geng S."/>
            <person name="Li B."/>
            <person name="Dong Q."/>
            <person name="Hou Y."/>
            <person name="Wang H."/>
            <person name="Ai P."/>
            <person name="Liu Z."/>
            <person name="Yi F."/>
            <person name="Sun M."/>
            <person name="An G."/>
            <person name="Cheng J."/>
            <person name="Zhang Y."/>
            <person name="Shi Q."/>
            <person name="Xie Y."/>
            <person name="Shi X."/>
            <person name="Chang Y."/>
            <person name="Huang F."/>
            <person name="Chen Y."/>
            <person name="Hong S."/>
            <person name="Mi L."/>
            <person name="Sun Q."/>
            <person name="Zhang L."/>
            <person name="Zhou B."/>
            <person name="Peng R."/>
            <person name="Zhang X."/>
            <person name="Liu F."/>
        </authorList>
    </citation>
    <scope>NUCLEOTIDE SEQUENCE [LARGE SCALE GENOMIC DNA]</scope>
    <source>
        <strain evidence="14">cv. PA1801</strain>
    </source>
</reference>
<dbReference type="Pfam" id="PF03141">
    <property type="entry name" value="Methyltransf_29"/>
    <property type="match status" value="1"/>
</dbReference>
<evidence type="ECO:0000256" key="6">
    <source>
        <dbReference type="ARBA" id="ARBA00022968"/>
    </source>
</evidence>
<keyword evidence="7 12" id="KW-1133">Transmembrane helix</keyword>
<dbReference type="InterPro" id="IPR004159">
    <property type="entry name" value="Put_SAM_MeTrfase"/>
</dbReference>
<dbReference type="FunFam" id="3.40.50.150:FF:000119">
    <property type="entry name" value="probable pectin methyltransferase QUA2"/>
    <property type="match status" value="1"/>
</dbReference>
<organism evidence="13 14">
    <name type="scientific">Gossypium australe</name>
    <dbReference type="NCBI Taxonomy" id="47621"/>
    <lineage>
        <taxon>Eukaryota</taxon>
        <taxon>Viridiplantae</taxon>
        <taxon>Streptophyta</taxon>
        <taxon>Embryophyta</taxon>
        <taxon>Tracheophyta</taxon>
        <taxon>Spermatophyta</taxon>
        <taxon>Magnoliopsida</taxon>
        <taxon>eudicotyledons</taxon>
        <taxon>Gunneridae</taxon>
        <taxon>Pentapetalae</taxon>
        <taxon>rosids</taxon>
        <taxon>malvids</taxon>
        <taxon>Malvales</taxon>
        <taxon>Malvaceae</taxon>
        <taxon>Malvoideae</taxon>
        <taxon>Gossypium</taxon>
    </lineage>
</organism>
<name>A0A5B6U8R0_9ROSI</name>
<dbReference type="Gene3D" id="3.40.50.150">
    <property type="entry name" value="Vaccinia Virus protein VP39"/>
    <property type="match status" value="1"/>
</dbReference>
<keyword evidence="9" id="KW-0325">Glycoprotein</keyword>
<dbReference type="SUPFAM" id="SSF53335">
    <property type="entry name" value="S-adenosyl-L-methionine-dependent methyltransferases"/>
    <property type="match status" value="2"/>
</dbReference>
<keyword evidence="14" id="KW-1185">Reference proteome</keyword>
<dbReference type="EMBL" id="SMMG02000013">
    <property type="protein sequence ID" value="KAA3454279.1"/>
    <property type="molecule type" value="Genomic_DNA"/>
</dbReference>
<keyword evidence="6" id="KW-0735">Signal-anchor</keyword>
<feature type="transmembrane region" description="Helical" evidence="12">
    <location>
        <begin position="141"/>
        <end position="164"/>
    </location>
</feature>
<keyword evidence="4 13" id="KW-0808">Transferase</keyword>
<dbReference type="OrthoDB" id="2013972at2759"/>
<evidence type="ECO:0000256" key="2">
    <source>
        <dbReference type="ARBA" id="ARBA00008361"/>
    </source>
</evidence>
<evidence type="ECO:0000256" key="5">
    <source>
        <dbReference type="ARBA" id="ARBA00022692"/>
    </source>
</evidence>
<sequence>MIITIIYEEFLFFHELSRDWIDRKVVYSTLLLYRRQLVLRYLSISSSVLTNKKVIKMSRPLHRGVPAIRVTSSSNGLLDSQVKEQTEKEELDRNQSSHRFPSWSLFSDNSPLTKYDATDNDFASDPFIVGTPRSRHRLTMLLLKSSLVVIVILALTGSFCWTLSISTSSRGHIFHSSRRLQEQLVSDLWDIGELSFGTSRMKEIEFCPGELENYIPCFNVSENLDSGFSDGNEYDRVCRQGSRQNCLVLPPMNYKIPLRWPTGRDIIWVANVKITGQEVFTSGSLTKRMMMLEEEQISFRSASLMFDGVEDYSHQIAEMIGLRNESNFIQAGIRTILDIGCGYGSFGAHLFSEQILTICIANYESSGSQVQLTLERGLPAMIGSFSSKQLPCPSLSFDLLHCARCGIDWDKKGINGTFLIEVDRVLRPGGYFVWTSPLINVQSSLRNKEKQKRWNFVRDFAENLCWELMSQQDETVVWKKTSKKTCYNSRKSGSGPSICSKVQDVEFPYYRPLQNCIGGMHSRRWVPIEERATWPSRSNLNPSELALYGLHLDELNEDTANYRIIVRNYWSLLSPLIFSDHPKRPGDEDPSPPYNMLRNVLDMNARYGGLNAALLEARKSVWVMNVVPTTGPKFLPLILDRGYFGVLHDWCEAFPTYPRTYDMVHAEGLLSLESSQHWRCTMLDIFTEIDRMLRPEGWIIIRDTALLIDSARVLTRRLKWEARVIEIESNNDERLLICQKPFFKRQPS</sequence>
<evidence type="ECO:0000256" key="4">
    <source>
        <dbReference type="ARBA" id="ARBA00022679"/>
    </source>
</evidence>
<comment type="subcellular location">
    <subcellularLocation>
        <location evidence="10">Endomembrane system</location>
        <topology evidence="10">Single-pass membrane protein</topology>
    </subcellularLocation>
    <subcellularLocation>
        <location evidence="1">Membrane</location>
        <topology evidence="1">Single-pass type II membrane protein</topology>
    </subcellularLocation>
</comment>
<evidence type="ECO:0000256" key="12">
    <source>
        <dbReference type="SAM" id="Phobius"/>
    </source>
</evidence>
<comment type="similarity">
    <text evidence="2">Belongs to the methyltransferase superfamily.</text>
</comment>
<dbReference type="GO" id="GO:0005737">
    <property type="term" value="C:cytoplasm"/>
    <property type="evidence" value="ECO:0007669"/>
    <property type="project" value="TreeGrafter"/>
</dbReference>
<accession>A0A5B6U8R0</accession>
<dbReference type="GO" id="GO:0012505">
    <property type="term" value="C:endomembrane system"/>
    <property type="evidence" value="ECO:0007669"/>
    <property type="project" value="UniProtKB-SubCell"/>
</dbReference>
<keyword evidence="5 12" id="KW-0812">Transmembrane</keyword>
<evidence type="ECO:0000313" key="14">
    <source>
        <dbReference type="Proteomes" id="UP000325315"/>
    </source>
</evidence>
<feature type="compositionally biased region" description="Basic and acidic residues" evidence="11">
    <location>
        <begin position="81"/>
        <end position="95"/>
    </location>
</feature>
<dbReference type="Proteomes" id="UP000325315">
    <property type="component" value="Unassembled WGS sequence"/>
</dbReference>
<evidence type="ECO:0000256" key="7">
    <source>
        <dbReference type="ARBA" id="ARBA00022989"/>
    </source>
</evidence>
<evidence type="ECO:0000256" key="1">
    <source>
        <dbReference type="ARBA" id="ARBA00004606"/>
    </source>
</evidence>
<dbReference type="GO" id="GO:0032259">
    <property type="term" value="P:methylation"/>
    <property type="evidence" value="ECO:0007669"/>
    <property type="project" value="UniProtKB-KW"/>
</dbReference>
<dbReference type="AlphaFoldDB" id="A0A5B6U8R0"/>
<keyword evidence="8 12" id="KW-0472">Membrane</keyword>
<evidence type="ECO:0000256" key="11">
    <source>
        <dbReference type="SAM" id="MobiDB-lite"/>
    </source>
</evidence>
<dbReference type="GO" id="GO:0008168">
    <property type="term" value="F:methyltransferase activity"/>
    <property type="evidence" value="ECO:0007669"/>
    <property type="project" value="UniProtKB-KW"/>
</dbReference>
<gene>
    <name evidence="13" type="ORF">EPI10_010223</name>
</gene>